<accession>X1QCS1</accession>
<gene>
    <name evidence="1" type="ORF">S06H3_59852</name>
</gene>
<protein>
    <submittedName>
        <fullName evidence="1">Uncharacterized protein</fullName>
    </submittedName>
</protein>
<proteinExistence type="predicted"/>
<name>X1QCS1_9ZZZZ</name>
<dbReference type="AlphaFoldDB" id="X1QCS1"/>
<comment type="caution">
    <text evidence="1">The sequence shown here is derived from an EMBL/GenBank/DDBJ whole genome shotgun (WGS) entry which is preliminary data.</text>
</comment>
<evidence type="ECO:0000313" key="1">
    <source>
        <dbReference type="EMBL" id="GAI52606.1"/>
    </source>
</evidence>
<organism evidence="1">
    <name type="scientific">marine sediment metagenome</name>
    <dbReference type="NCBI Taxonomy" id="412755"/>
    <lineage>
        <taxon>unclassified sequences</taxon>
        <taxon>metagenomes</taxon>
        <taxon>ecological metagenomes</taxon>
    </lineage>
</organism>
<feature type="non-terminal residue" evidence="1">
    <location>
        <position position="54"/>
    </location>
</feature>
<reference evidence="1" key="1">
    <citation type="journal article" date="2014" name="Front. Microbiol.">
        <title>High frequency of phylogenetically diverse reductive dehalogenase-homologous genes in deep subseafloor sedimentary metagenomes.</title>
        <authorList>
            <person name="Kawai M."/>
            <person name="Futagami T."/>
            <person name="Toyoda A."/>
            <person name="Takaki Y."/>
            <person name="Nishi S."/>
            <person name="Hori S."/>
            <person name="Arai W."/>
            <person name="Tsubouchi T."/>
            <person name="Morono Y."/>
            <person name="Uchiyama I."/>
            <person name="Ito T."/>
            <person name="Fujiyama A."/>
            <person name="Inagaki F."/>
            <person name="Takami H."/>
        </authorList>
    </citation>
    <scope>NUCLEOTIDE SEQUENCE</scope>
    <source>
        <strain evidence="1">Expedition CK06-06</strain>
    </source>
</reference>
<sequence>MRGLKAEVRRDVERIFEEKSRRLGVEARLDLHVETVEAPPIVGENVYGEAFPSE</sequence>
<dbReference type="EMBL" id="BARV01038957">
    <property type="protein sequence ID" value="GAI52606.1"/>
    <property type="molecule type" value="Genomic_DNA"/>
</dbReference>